<dbReference type="EMBL" id="LJVE01000086">
    <property type="protein sequence ID" value="KPL13752.1"/>
    <property type="molecule type" value="Genomic_DNA"/>
</dbReference>
<dbReference type="Proteomes" id="UP000050975">
    <property type="component" value="Unassembled WGS sequence"/>
</dbReference>
<comment type="function">
    <text evidence="1">Condensation of UDP-2,3-diacylglucosamine and 2,3-diacylglucosamine-1-phosphate to form lipid A disaccharide, a precursor of lipid A, a phosphorylated glycolipid that anchors the lipopolysaccharide to the outer membrane of the cell.</text>
</comment>
<evidence type="ECO:0000256" key="2">
    <source>
        <dbReference type="ARBA" id="ARBA00012687"/>
    </source>
</evidence>
<feature type="non-terminal residue" evidence="10">
    <location>
        <position position="127"/>
    </location>
</feature>
<organism evidence="10 11">
    <name type="scientific">candidate division WOR_3 bacterium SM1_77</name>
    <dbReference type="NCBI Taxonomy" id="1703778"/>
    <lineage>
        <taxon>Bacteria</taxon>
        <taxon>Bacteria division WOR-3</taxon>
    </lineage>
</organism>
<dbReference type="PANTHER" id="PTHR30372:SF4">
    <property type="entry name" value="LIPID-A-DISACCHARIDE SYNTHASE, MITOCHONDRIAL-RELATED"/>
    <property type="match status" value="1"/>
</dbReference>
<evidence type="ECO:0000256" key="1">
    <source>
        <dbReference type="ARBA" id="ARBA00002056"/>
    </source>
</evidence>
<proteinExistence type="predicted"/>
<dbReference type="GO" id="GO:0008915">
    <property type="term" value="F:lipid-A-disaccharide synthase activity"/>
    <property type="evidence" value="ECO:0007669"/>
    <property type="project" value="UniProtKB-EC"/>
</dbReference>
<name>A0A0S8JVZ9_UNCW3</name>
<dbReference type="GO" id="GO:0016020">
    <property type="term" value="C:membrane"/>
    <property type="evidence" value="ECO:0007669"/>
    <property type="project" value="GOC"/>
</dbReference>
<evidence type="ECO:0000313" key="10">
    <source>
        <dbReference type="EMBL" id="KPL13752.1"/>
    </source>
</evidence>
<dbReference type="GO" id="GO:0005543">
    <property type="term" value="F:phospholipid binding"/>
    <property type="evidence" value="ECO:0007669"/>
    <property type="project" value="TreeGrafter"/>
</dbReference>
<evidence type="ECO:0000256" key="3">
    <source>
        <dbReference type="ARBA" id="ARBA00020902"/>
    </source>
</evidence>
<keyword evidence="6" id="KW-0328">Glycosyltransferase</keyword>
<keyword evidence="5" id="KW-0441">Lipid A biosynthesis</keyword>
<keyword evidence="7" id="KW-0808">Transferase</keyword>
<evidence type="ECO:0000313" key="11">
    <source>
        <dbReference type="Proteomes" id="UP000050975"/>
    </source>
</evidence>
<protein>
    <recommendedName>
        <fullName evidence="3">Lipid-A-disaccharide synthase</fullName>
        <ecNumber evidence="2">2.4.1.182</ecNumber>
    </recommendedName>
</protein>
<evidence type="ECO:0000256" key="6">
    <source>
        <dbReference type="ARBA" id="ARBA00022676"/>
    </source>
</evidence>
<dbReference type="EC" id="2.4.1.182" evidence="2"/>
<reference evidence="10 11" key="1">
    <citation type="journal article" date="2015" name="Microbiome">
        <title>Genomic resolution of linkages in carbon, nitrogen, and sulfur cycling among widespread estuary sediment bacteria.</title>
        <authorList>
            <person name="Baker B.J."/>
            <person name="Lazar C.S."/>
            <person name="Teske A.P."/>
            <person name="Dick G.J."/>
        </authorList>
    </citation>
    <scope>NUCLEOTIDE SEQUENCE [LARGE SCALE GENOMIC DNA]</scope>
    <source>
        <strain evidence="10">SM1_77</strain>
    </source>
</reference>
<keyword evidence="8" id="KW-0443">Lipid metabolism</keyword>
<keyword evidence="4" id="KW-0444">Lipid biosynthesis</keyword>
<dbReference type="GO" id="GO:0009245">
    <property type="term" value="P:lipid A biosynthetic process"/>
    <property type="evidence" value="ECO:0007669"/>
    <property type="project" value="UniProtKB-KW"/>
</dbReference>
<comment type="caution">
    <text evidence="10">The sequence shown here is derived from an EMBL/GenBank/DDBJ whole genome shotgun (WGS) entry which is preliminary data.</text>
</comment>
<dbReference type="Pfam" id="PF02684">
    <property type="entry name" value="LpxB"/>
    <property type="match status" value="1"/>
</dbReference>
<dbReference type="AlphaFoldDB" id="A0A0S8JVZ9"/>
<sequence length="127" mass="14378">MPIFFCAGEPSGDLYAGLYIQQLKKRFPDARIFGVGGVRMAESGAELVFEYEKLMTFGLSDGLGSFFDNYSMYKKIARKLRALSPRTFVAVAYPGINLLLCRIAKKMGMKVYYLLPPQIWAWGKSRK</sequence>
<gene>
    <name evidence="10" type="ORF">AMJ74_04685</name>
</gene>
<evidence type="ECO:0000256" key="8">
    <source>
        <dbReference type="ARBA" id="ARBA00023098"/>
    </source>
</evidence>
<evidence type="ECO:0000256" key="5">
    <source>
        <dbReference type="ARBA" id="ARBA00022556"/>
    </source>
</evidence>
<accession>A0A0S8JVZ9</accession>
<dbReference type="InterPro" id="IPR003835">
    <property type="entry name" value="Glyco_trans_19"/>
</dbReference>
<evidence type="ECO:0000256" key="4">
    <source>
        <dbReference type="ARBA" id="ARBA00022516"/>
    </source>
</evidence>
<evidence type="ECO:0000256" key="7">
    <source>
        <dbReference type="ARBA" id="ARBA00022679"/>
    </source>
</evidence>
<dbReference type="PANTHER" id="PTHR30372">
    <property type="entry name" value="LIPID-A-DISACCHARIDE SYNTHASE"/>
    <property type="match status" value="1"/>
</dbReference>
<comment type="catalytic activity">
    <reaction evidence="9">
        <text>a lipid X + a UDP-2-N,3-O-bis[(3R)-3-hydroxyacyl]-alpha-D-glucosamine = a lipid A disaccharide + UDP + H(+)</text>
        <dbReference type="Rhea" id="RHEA:67828"/>
        <dbReference type="ChEBI" id="CHEBI:15378"/>
        <dbReference type="ChEBI" id="CHEBI:58223"/>
        <dbReference type="ChEBI" id="CHEBI:137748"/>
        <dbReference type="ChEBI" id="CHEBI:176338"/>
        <dbReference type="ChEBI" id="CHEBI:176343"/>
        <dbReference type="EC" id="2.4.1.182"/>
    </reaction>
</comment>
<evidence type="ECO:0000256" key="9">
    <source>
        <dbReference type="ARBA" id="ARBA00048975"/>
    </source>
</evidence>